<dbReference type="RefSeq" id="WP_007842040.1">
    <property type="nucleotide sequence ID" value="NZ_AKJY01000021.1"/>
</dbReference>
<proteinExistence type="predicted"/>
<evidence type="ECO:0000313" key="2">
    <source>
        <dbReference type="Proteomes" id="UP000007509"/>
    </source>
</evidence>
<accession>J2K0G3</accession>
<dbReference type="EMBL" id="AKJY01000021">
    <property type="protein sequence ID" value="EJL73625.1"/>
    <property type="molecule type" value="Genomic_DNA"/>
</dbReference>
<keyword evidence="2" id="KW-1185">Reference proteome</keyword>
<reference evidence="1 2" key="1">
    <citation type="journal article" date="2012" name="J. Bacteriol.">
        <title>Twenty-one genome sequences from Pseudomonas species and 19 genome sequences from diverse bacteria isolated from the rhizosphere and endosphere of Populus deltoides.</title>
        <authorList>
            <person name="Brown S.D."/>
            <person name="Utturkar S.M."/>
            <person name="Klingeman D.M."/>
            <person name="Johnson C.M."/>
            <person name="Martin S.L."/>
            <person name="Land M.L."/>
            <person name="Lu T.Y."/>
            <person name="Schadt C.W."/>
            <person name="Doktycz M.J."/>
            <person name="Pelletier D.A."/>
        </authorList>
    </citation>
    <scope>NUCLEOTIDE SEQUENCE [LARGE SCALE GENOMIC DNA]</scope>
    <source>
        <strain evidence="1 2">CF314</strain>
    </source>
</reference>
<dbReference type="PROSITE" id="PS51257">
    <property type="entry name" value="PROKAR_LIPOPROTEIN"/>
    <property type="match status" value="1"/>
</dbReference>
<organism evidence="1 2">
    <name type="scientific">Chryseobacterium populi</name>
    <dbReference type="NCBI Taxonomy" id="1144316"/>
    <lineage>
        <taxon>Bacteria</taxon>
        <taxon>Pseudomonadati</taxon>
        <taxon>Bacteroidota</taxon>
        <taxon>Flavobacteriia</taxon>
        <taxon>Flavobacteriales</taxon>
        <taxon>Weeksellaceae</taxon>
        <taxon>Chryseobacterium group</taxon>
        <taxon>Chryseobacterium</taxon>
    </lineage>
</organism>
<dbReference type="AlphaFoldDB" id="J2K0G3"/>
<sequence>MKNIFWGSLVICFAFLSCRNDDDSIQKIDQIFNLYMKNSAGQDLLNSKKEGSYTNITMNDINGLSDTAPVSFSLKATADSTLYIEYIAGARRVTLDSISPEDRTYESRITLALTKKINETTNEVTNDTLKIQYHWSPVAFEVSKVFYNNVQVFVKEPNIPNVVTIVK</sequence>
<dbReference type="PATRIC" id="fig|1144316.3.peg.1389"/>
<gene>
    <name evidence="1" type="ORF">PMI13_01387</name>
</gene>
<dbReference type="OrthoDB" id="1271311at2"/>
<comment type="caution">
    <text evidence="1">The sequence shown here is derived from an EMBL/GenBank/DDBJ whole genome shotgun (WGS) entry which is preliminary data.</text>
</comment>
<protein>
    <submittedName>
        <fullName evidence="1">Uncharacterized protein</fullName>
    </submittedName>
</protein>
<name>J2K0G3_9FLAO</name>
<dbReference type="Proteomes" id="UP000007509">
    <property type="component" value="Unassembled WGS sequence"/>
</dbReference>
<evidence type="ECO:0000313" key="1">
    <source>
        <dbReference type="EMBL" id="EJL73625.1"/>
    </source>
</evidence>